<dbReference type="InterPro" id="IPR007848">
    <property type="entry name" value="Small_mtfrase_dom"/>
</dbReference>
<dbReference type="InterPro" id="IPR019874">
    <property type="entry name" value="RF_methyltr_PrmC"/>
</dbReference>
<protein>
    <recommendedName>
        <fullName evidence="5">Release factor glutamine methyltransferase</fullName>
        <shortName evidence="5">RF MTase</shortName>
        <ecNumber evidence="5">2.1.1.297</ecNumber>
    </recommendedName>
    <alternativeName>
        <fullName evidence="5">N5-glutamine methyltransferase PrmC</fullName>
    </alternativeName>
    <alternativeName>
        <fullName evidence="5">Protein-(glutamine-N5) MTase PrmC</fullName>
    </alternativeName>
    <alternativeName>
        <fullName evidence="5">Protein-glutamine N-methyltransferase PrmC</fullName>
    </alternativeName>
</protein>
<evidence type="ECO:0000256" key="1">
    <source>
        <dbReference type="ARBA" id="ARBA00022603"/>
    </source>
</evidence>
<keyword evidence="2 5" id="KW-0808">Transferase</keyword>
<dbReference type="InterPro" id="IPR040758">
    <property type="entry name" value="PrmC_N"/>
</dbReference>
<dbReference type="GO" id="GO:0032259">
    <property type="term" value="P:methylation"/>
    <property type="evidence" value="ECO:0007669"/>
    <property type="project" value="UniProtKB-KW"/>
</dbReference>
<evidence type="ECO:0000256" key="4">
    <source>
        <dbReference type="ARBA" id="ARBA00048391"/>
    </source>
</evidence>
<dbReference type="SUPFAM" id="SSF53335">
    <property type="entry name" value="S-adenosyl-L-methionine-dependent methyltransferases"/>
    <property type="match status" value="1"/>
</dbReference>
<dbReference type="HAMAP" id="MF_02126">
    <property type="entry name" value="RF_methyltr_PrmC"/>
    <property type="match status" value="1"/>
</dbReference>
<dbReference type="PROSITE" id="PS00092">
    <property type="entry name" value="N6_MTASE"/>
    <property type="match status" value="1"/>
</dbReference>
<evidence type="ECO:0000313" key="9">
    <source>
        <dbReference type="Proteomes" id="UP000305888"/>
    </source>
</evidence>
<evidence type="ECO:0000259" key="7">
    <source>
        <dbReference type="Pfam" id="PF17827"/>
    </source>
</evidence>
<comment type="function">
    <text evidence="5">Methylates the class 1 translation termination release factors RF1/PrfA and RF2/PrfB on the glutamine residue of the universally conserved GGQ motif.</text>
</comment>
<evidence type="ECO:0000256" key="2">
    <source>
        <dbReference type="ARBA" id="ARBA00022679"/>
    </source>
</evidence>
<reference evidence="8 9" key="1">
    <citation type="submission" date="2019-06" db="EMBL/GenBank/DDBJ databases">
        <title>Genome sequence of Rhodobacteraceae bacterium D4M1.</title>
        <authorList>
            <person name="Cao J."/>
        </authorList>
    </citation>
    <scope>NUCLEOTIDE SEQUENCE [LARGE SCALE GENOMIC DNA]</scope>
    <source>
        <strain evidence="8 9">D4M1</strain>
    </source>
</reference>
<dbReference type="PANTHER" id="PTHR18895">
    <property type="entry name" value="HEMK METHYLTRANSFERASE"/>
    <property type="match status" value="1"/>
</dbReference>
<dbReference type="NCBIfam" id="TIGR00536">
    <property type="entry name" value="hemK_fam"/>
    <property type="match status" value="1"/>
</dbReference>
<dbReference type="NCBIfam" id="TIGR03534">
    <property type="entry name" value="RF_mod_PrmC"/>
    <property type="match status" value="1"/>
</dbReference>
<keyword evidence="1 5" id="KW-0489">Methyltransferase</keyword>
<feature type="domain" description="Release factor glutamine methyltransferase N-terminal" evidence="7">
    <location>
        <begin position="9"/>
        <end position="78"/>
    </location>
</feature>
<accession>A0A5B8G0C2</accession>
<feature type="domain" description="Methyltransferase small" evidence="6">
    <location>
        <begin position="108"/>
        <end position="194"/>
    </location>
</feature>
<dbReference type="InterPro" id="IPR029063">
    <property type="entry name" value="SAM-dependent_MTases_sf"/>
</dbReference>
<dbReference type="PANTHER" id="PTHR18895:SF74">
    <property type="entry name" value="MTRF1L RELEASE FACTOR GLUTAMINE METHYLTRANSFERASE"/>
    <property type="match status" value="1"/>
</dbReference>
<dbReference type="EMBL" id="CP040818">
    <property type="protein sequence ID" value="QDL92499.1"/>
    <property type="molecule type" value="Genomic_DNA"/>
</dbReference>
<dbReference type="Gene3D" id="3.40.50.150">
    <property type="entry name" value="Vaccinia Virus protein VP39"/>
    <property type="match status" value="1"/>
</dbReference>
<comment type="catalytic activity">
    <reaction evidence="4 5">
        <text>L-glutaminyl-[peptide chain release factor] + S-adenosyl-L-methionine = N(5)-methyl-L-glutaminyl-[peptide chain release factor] + S-adenosyl-L-homocysteine + H(+)</text>
        <dbReference type="Rhea" id="RHEA:42896"/>
        <dbReference type="Rhea" id="RHEA-COMP:10271"/>
        <dbReference type="Rhea" id="RHEA-COMP:10272"/>
        <dbReference type="ChEBI" id="CHEBI:15378"/>
        <dbReference type="ChEBI" id="CHEBI:30011"/>
        <dbReference type="ChEBI" id="CHEBI:57856"/>
        <dbReference type="ChEBI" id="CHEBI:59789"/>
        <dbReference type="ChEBI" id="CHEBI:61891"/>
        <dbReference type="EC" id="2.1.1.297"/>
    </reaction>
</comment>
<feature type="binding site" evidence="5">
    <location>
        <begin position="186"/>
        <end position="189"/>
    </location>
    <ligand>
        <name>substrate</name>
    </ligand>
</feature>
<dbReference type="Pfam" id="PF17827">
    <property type="entry name" value="PrmC_N"/>
    <property type="match status" value="1"/>
</dbReference>
<dbReference type="Pfam" id="PF05175">
    <property type="entry name" value="MTS"/>
    <property type="match status" value="1"/>
</dbReference>
<evidence type="ECO:0000256" key="3">
    <source>
        <dbReference type="ARBA" id="ARBA00022691"/>
    </source>
</evidence>
<dbReference type="CDD" id="cd02440">
    <property type="entry name" value="AdoMet_MTases"/>
    <property type="match status" value="1"/>
</dbReference>
<gene>
    <name evidence="5 8" type="primary">prmC</name>
    <name evidence="8" type="ORF">FDP22_12345</name>
</gene>
<dbReference type="InterPro" id="IPR004556">
    <property type="entry name" value="HemK-like"/>
</dbReference>
<name>A0A5B8G0C2_9RHOB</name>
<evidence type="ECO:0000313" key="8">
    <source>
        <dbReference type="EMBL" id="QDL92499.1"/>
    </source>
</evidence>
<evidence type="ECO:0000259" key="6">
    <source>
        <dbReference type="Pfam" id="PF05175"/>
    </source>
</evidence>
<keyword evidence="9" id="KW-1185">Reference proteome</keyword>
<feature type="binding site" evidence="5">
    <location>
        <position position="186"/>
    </location>
    <ligand>
        <name>S-adenosyl-L-methionine</name>
        <dbReference type="ChEBI" id="CHEBI:59789"/>
    </ligand>
</feature>
<evidence type="ECO:0000256" key="5">
    <source>
        <dbReference type="HAMAP-Rule" id="MF_02126"/>
    </source>
</evidence>
<comment type="similarity">
    <text evidence="5">Belongs to the protein N5-glutamine methyltransferase family. PrmC subfamily.</text>
</comment>
<dbReference type="Proteomes" id="UP000305888">
    <property type="component" value="Chromosome"/>
</dbReference>
<dbReference type="GO" id="GO:0102559">
    <property type="term" value="F:peptide chain release factor N(5)-glutamine methyltransferase activity"/>
    <property type="evidence" value="ECO:0007669"/>
    <property type="project" value="UniProtKB-EC"/>
</dbReference>
<dbReference type="OrthoDB" id="9800643at2"/>
<dbReference type="InterPro" id="IPR002052">
    <property type="entry name" value="DNA_methylase_N6_adenine_CS"/>
</dbReference>
<sequence length="279" mass="30054">MTAESRAALLARAIAALRDAGVPGPERDARLLLREASGLSAARFSTELAAPPGPEEHERFSAYLAARLARQPVSQILGRRAFWGRDFRVTPDVLDPRPETETLIEIALEGPPRHRVLDLGTGSGILLVTLLAEWPEARGLGVDASLPALEIARENAARAGVCDRSLLQHGNWLDGITGEFDCVVANPPYISQSAMAGLAPELRDWEPDMALTPGGDGLDAYRQIATGLARILTPRGIALFEIGFDQGESVPEIFRNAGFCEVSLRHDMNGQPRVVIVQG</sequence>
<feature type="binding site" evidence="5">
    <location>
        <position position="172"/>
    </location>
    <ligand>
        <name>S-adenosyl-L-methionine</name>
        <dbReference type="ChEBI" id="CHEBI:59789"/>
    </ligand>
</feature>
<feature type="binding site" evidence="5">
    <location>
        <position position="143"/>
    </location>
    <ligand>
        <name>S-adenosyl-L-methionine</name>
        <dbReference type="ChEBI" id="CHEBI:59789"/>
    </ligand>
</feature>
<dbReference type="InterPro" id="IPR050320">
    <property type="entry name" value="N5-glutamine_MTase"/>
</dbReference>
<keyword evidence="3 5" id="KW-0949">S-adenosyl-L-methionine</keyword>
<proteinExistence type="inferred from homology"/>
<dbReference type="KEGG" id="ppru:FDP22_12345"/>
<dbReference type="AlphaFoldDB" id="A0A5B8G0C2"/>
<feature type="binding site" evidence="5">
    <location>
        <begin position="120"/>
        <end position="124"/>
    </location>
    <ligand>
        <name>S-adenosyl-L-methionine</name>
        <dbReference type="ChEBI" id="CHEBI:59789"/>
    </ligand>
</feature>
<dbReference type="RefSeq" id="WP_138578881.1">
    <property type="nucleotide sequence ID" value="NZ_CP040818.1"/>
</dbReference>
<dbReference type="Gene3D" id="1.10.8.10">
    <property type="entry name" value="DNA helicase RuvA subunit, C-terminal domain"/>
    <property type="match status" value="1"/>
</dbReference>
<dbReference type="EC" id="2.1.1.297" evidence="5"/>
<dbReference type="GO" id="GO:0003676">
    <property type="term" value="F:nucleic acid binding"/>
    <property type="evidence" value="ECO:0007669"/>
    <property type="project" value="InterPro"/>
</dbReference>
<organism evidence="8 9">
    <name type="scientific">Paroceanicella profunda</name>
    <dbReference type="NCBI Taxonomy" id="2579971"/>
    <lineage>
        <taxon>Bacteria</taxon>
        <taxon>Pseudomonadati</taxon>
        <taxon>Pseudomonadota</taxon>
        <taxon>Alphaproteobacteria</taxon>
        <taxon>Rhodobacterales</taxon>
        <taxon>Paracoccaceae</taxon>
        <taxon>Paroceanicella</taxon>
    </lineage>
</organism>